<dbReference type="RefSeq" id="WP_115451560.1">
    <property type="nucleotide sequence ID" value="NZ_QNQT01000002.1"/>
</dbReference>
<feature type="domain" description="Nudix hydrolase" evidence="2">
    <location>
        <begin position="1"/>
        <end position="135"/>
    </location>
</feature>
<comment type="similarity">
    <text evidence="1">Belongs to the Nudix hydrolase family.</text>
</comment>
<name>A0A3D8GTU3_9BACI</name>
<keyword evidence="4" id="KW-1185">Reference proteome</keyword>
<organism evidence="3 4">
    <name type="scientific">Neobacillus piezotolerans</name>
    <dbReference type="NCBI Taxonomy" id="2259171"/>
    <lineage>
        <taxon>Bacteria</taxon>
        <taxon>Bacillati</taxon>
        <taxon>Bacillota</taxon>
        <taxon>Bacilli</taxon>
        <taxon>Bacillales</taxon>
        <taxon>Bacillaceae</taxon>
        <taxon>Neobacillus</taxon>
    </lineage>
</organism>
<sequence>MFILNVEGAINKDGKWLLIKRSEKEEHAGGLLSLIGGKVEKEGASIEILERTLHREIGEEVGIEIDNLRYVTSSSFVTDSGLNVVNIVFVCDYKSGEAFAKCPAEVDEVVWMSTKEIVGHSDIPVYLKGYIELADKFVGGNPAADL</sequence>
<comment type="caution">
    <text evidence="3">The sequence shown here is derived from an EMBL/GenBank/DDBJ whole genome shotgun (WGS) entry which is preliminary data.</text>
</comment>
<dbReference type="EMBL" id="QNQT01000002">
    <property type="protein sequence ID" value="RDU37890.1"/>
    <property type="molecule type" value="Genomic_DNA"/>
</dbReference>
<evidence type="ECO:0000259" key="2">
    <source>
        <dbReference type="PROSITE" id="PS51462"/>
    </source>
</evidence>
<dbReference type="Proteomes" id="UP000257144">
    <property type="component" value="Unassembled WGS sequence"/>
</dbReference>
<dbReference type="AlphaFoldDB" id="A0A3D8GTU3"/>
<dbReference type="InterPro" id="IPR000086">
    <property type="entry name" value="NUDIX_hydrolase_dom"/>
</dbReference>
<dbReference type="Pfam" id="PF00293">
    <property type="entry name" value="NUDIX"/>
    <property type="match status" value="1"/>
</dbReference>
<dbReference type="CDD" id="cd02883">
    <property type="entry name" value="NUDIX_Hydrolase"/>
    <property type="match status" value="1"/>
</dbReference>
<dbReference type="OrthoDB" id="3531896at2"/>
<evidence type="ECO:0000313" key="4">
    <source>
        <dbReference type="Proteomes" id="UP000257144"/>
    </source>
</evidence>
<evidence type="ECO:0000313" key="3">
    <source>
        <dbReference type="EMBL" id="RDU37890.1"/>
    </source>
</evidence>
<proteinExistence type="inferred from homology"/>
<evidence type="ECO:0000256" key="1">
    <source>
        <dbReference type="ARBA" id="ARBA00005582"/>
    </source>
</evidence>
<dbReference type="InterPro" id="IPR015797">
    <property type="entry name" value="NUDIX_hydrolase-like_dom_sf"/>
</dbReference>
<dbReference type="PROSITE" id="PS51462">
    <property type="entry name" value="NUDIX"/>
    <property type="match status" value="1"/>
</dbReference>
<protein>
    <submittedName>
        <fullName evidence="3">DNA mismatch repair protein MutT</fullName>
    </submittedName>
</protein>
<dbReference type="SUPFAM" id="SSF55811">
    <property type="entry name" value="Nudix"/>
    <property type="match status" value="1"/>
</dbReference>
<accession>A0A3D8GTU3</accession>
<reference evidence="3 4" key="1">
    <citation type="submission" date="2018-07" db="EMBL/GenBank/DDBJ databases">
        <title>Bacillus sp. YLB-04 draft genome sequence.</title>
        <authorList>
            <person name="Yu L."/>
            <person name="Tang X."/>
        </authorList>
    </citation>
    <scope>NUCLEOTIDE SEQUENCE [LARGE SCALE GENOMIC DNA]</scope>
    <source>
        <strain evidence="3 4">YLB-04</strain>
    </source>
</reference>
<dbReference type="PANTHER" id="PTHR43736:SF1">
    <property type="entry name" value="DIHYDRONEOPTERIN TRIPHOSPHATE DIPHOSPHATASE"/>
    <property type="match status" value="1"/>
</dbReference>
<dbReference type="Gene3D" id="3.90.79.10">
    <property type="entry name" value="Nucleoside Triphosphate Pyrophosphohydrolase"/>
    <property type="match status" value="1"/>
</dbReference>
<gene>
    <name evidence="3" type="ORF">DRW41_08735</name>
</gene>
<dbReference type="PANTHER" id="PTHR43736">
    <property type="entry name" value="ADP-RIBOSE PYROPHOSPHATASE"/>
    <property type="match status" value="1"/>
</dbReference>